<dbReference type="PANTHER" id="PTHR45779">
    <property type="entry name" value="PEPTIDYLPROLYL ISOMERASE"/>
    <property type="match status" value="1"/>
</dbReference>
<gene>
    <name evidence="7" type="ORF">LV85_01598</name>
</gene>
<dbReference type="RefSeq" id="WP_111318429.1">
    <property type="nucleotide sequence ID" value="NZ_QKZT01000006.1"/>
</dbReference>
<dbReference type="GO" id="GO:0003755">
    <property type="term" value="F:peptidyl-prolyl cis-trans isomerase activity"/>
    <property type="evidence" value="ECO:0007669"/>
    <property type="project" value="UniProtKB-UniRule"/>
</dbReference>
<evidence type="ECO:0000259" key="6">
    <source>
        <dbReference type="PROSITE" id="PS50059"/>
    </source>
</evidence>
<protein>
    <recommendedName>
        <fullName evidence="5">Peptidyl-prolyl cis-trans isomerase</fullName>
        <ecNumber evidence="5">5.2.1.8</ecNumber>
    </recommendedName>
</protein>
<dbReference type="PROSITE" id="PS51257">
    <property type="entry name" value="PROKAR_LIPOPROTEIN"/>
    <property type="match status" value="1"/>
</dbReference>
<organism evidence="7 8">
    <name type="scientific">Algoriphagus chordae</name>
    <dbReference type="NCBI Taxonomy" id="237019"/>
    <lineage>
        <taxon>Bacteria</taxon>
        <taxon>Pseudomonadati</taxon>
        <taxon>Bacteroidota</taxon>
        <taxon>Cytophagia</taxon>
        <taxon>Cytophagales</taxon>
        <taxon>Cyclobacteriaceae</taxon>
        <taxon>Algoriphagus</taxon>
    </lineage>
</organism>
<keyword evidence="3 4" id="KW-0413">Isomerase</keyword>
<dbReference type="InterPro" id="IPR044609">
    <property type="entry name" value="FKBP2/11"/>
</dbReference>
<evidence type="ECO:0000256" key="1">
    <source>
        <dbReference type="ARBA" id="ARBA00000971"/>
    </source>
</evidence>
<reference evidence="7 8" key="1">
    <citation type="submission" date="2018-06" db="EMBL/GenBank/DDBJ databases">
        <title>Genomic Encyclopedia of Archaeal and Bacterial Type Strains, Phase II (KMG-II): from individual species to whole genera.</title>
        <authorList>
            <person name="Goeker M."/>
        </authorList>
    </citation>
    <scope>NUCLEOTIDE SEQUENCE [LARGE SCALE GENOMIC DNA]</scope>
    <source>
        <strain evidence="7 8">DSM 19830</strain>
    </source>
</reference>
<keyword evidence="8" id="KW-1185">Reference proteome</keyword>
<sequence>MKNSKSLLAILALVLGASILTSCKKTKVTEKDGIEYTYVKEGNEKAPNGEFLLYNFEVLTGSDSVLISTSDNPYPGYMQVNDSMQIRTGMDEIFLGLRKGDSIAFESTVKTIFGENAPPFLKEDDVIKIRLGAFEIMNEEAIQAYFDKVMAAEEVKQSERAAERILEEDKIIQDYINEKGLKAEKTESGLYYVIEEEGTGDPVTPGTTMLVDYAGYLIDGTLFDTSMENIARENDIFNENRPAYEPLPVSVGMGQVIPGWDEGLLLLKKGSKGKFIIPSPLGYGENAMGAMIPANSILVFDVDVADVQ</sequence>
<feature type="domain" description="PPIase FKBP-type" evidence="6">
    <location>
        <begin position="206"/>
        <end position="308"/>
    </location>
</feature>
<dbReference type="EMBL" id="QKZT01000006">
    <property type="protein sequence ID" value="PZX53183.1"/>
    <property type="molecule type" value="Genomic_DNA"/>
</dbReference>
<evidence type="ECO:0000256" key="5">
    <source>
        <dbReference type="RuleBase" id="RU003915"/>
    </source>
</evidence>
<evidence type="ECO:0000256" key="2">
    <source>
        <dbReference type="ARBA" id="ARBA00023110"/>
    </source>
</evidence>
<accession>A0A2W7QX81</accession>
<evidence type="ECO:0000313" key="8">
    <source>
        <dbReference type="Proteomes" id="UP000248882"/>
    </source>
</evidence>
<dbReference type="AlphaFoldDB" id="A0A2W7QX81"/>
<evidence type="ECO:0000256" key="4">
    <source>
        <dbReference type="PROSITE-ProRule" id="PRU00277"/>
    </source>
</evidence>
<evidence type="ECO:0000256" key="3">
    <source>
        <dbReference type="ARBA" id="ARBA00023235"/>
    </source>
</evidence>
<comment type="caution">
    <text evidence="7">The sequence shown here is derived from an EMBL/GenBank/DDBJ whole genome shotgun (WGS) entry which is preliminary data.</text>
</comment>
<dbReference type="Gene3D" id="3.10.50.40">
    <property type="match status" value="1"/>
</dbReference>
<comment type="catalytic activity">
    <reaction evidence="1 4 5">
        <text>[protein]-peptidylproline (omega=180) = [protein]-peptidylproline (omega=0)</text>
        <dbReference type="Rhea" id="RHEA:16237"/>
        <dbReference type="Rhea" id="RHEA-COMP:10747"/>
        <dbReference type="Rhea" id="RHEA-COMP:10748"/>
        <dbReference type="ChEBI" id="CHEBI:83833"/>
        <dbReference type="ChEBI" id="CHEBI:83834"/>
        <dbReference type="EC" id="5.2.1.8"/>
    </reaction>
</comment>
<dbReference type="PROSITE" id="PS50059">
    <property type="entry name" value="FKBP_PPIASE"/>
    <property type="match status" value="1"/>
</dbReference>
<dbReference type="PANTHER" id="PTHR45779:SF7">
    <property type="entry name" value="PEPTIDYLPROLYL ISOMERASE"/>
    <property type="match status" value="1"/>
</dbReference>
<dbReference type="Proteomes" id="UP000248882">
    <property type="component" value="Unassembled WGS sequence"/>
</dbReference>
<dbReference type="Pfam" id="PF00254">
    <property type="entry name" value="FKBP_C"/>
    <property type="match status" value="1"/>
</dbReference>
<keyword evidence="2 4" id="KW-0697">Rotamase</keyword>
<evidence type="ECO:0000313" key="7">
    <source>
        <dbReference type="EMBL" id="PZX53183.1"/>
    </source>
</evidence>
<dbReference type="InterPro" id="IPR046357">
    <property type="entry name" value="PPIase_dom_sf"/>
</dbReference>
<name>A0A2W7QX81_9BACT</name>
<comment type="similarity">
    <text evidence="5">Belongs to the FKBP-type PPIase family.</text>
</comment>
<dbReference type="SUPFAM" id="SSF54534">
    <property type="entry name" value="FKBP-like"/>
    <property type="match status" value="2"/>
</dbReference>
<proteinExistence type="inferred from homology"/>
<dbReference type="InterPro" id="IPR001179">
    <property type="entry name" value="PPIase_FKBP_dom"/>
</dbReference>
<dbReference type="EC" id="5.2.1.8" evidence="5"/>
<dbReference type="OrthoDB" id="9814548at2"/>